<comment type="caution">
    <text evidence="1">The sequence shown here is derived from an EMBL/GenBank/DDBJ whole genome shotgun (WGS) entry which is preliminary data.</text>
</comment>
<dbReference type="Proteomes" id="UP001163603">
    <property type="component" value="Chromosome 13"/>
</dbReference>
<dbReference type="EMBL" id="CM047748">
    <property type="protein sequence ID" value="KAJ0014112.1"/>
    <property type="molecule type" value="Genomic_DNA"/>
</dbReference>
<keyword evidence="2" id="KW-1185">Reference proteome</keyword>
<protein>
    <submittedName>
        <fullName evidence="1">Uncharacterized protein</fullName>
    </submittedName>
</protein>
<accession>A0ACC0XBR0</accession>
<evidence type="ECO:0000313" key="1">
    <source>
        <dbReference type="EMBL" id="KAJ0014112.1"/>
    </source>
</evidence>
<evidence type="ECO:0000313" key="2">
    <source>
        <dbReference type="Proteomes" id="UP001163603"/>
    </source>
</evidence>
<sequence>MHRLLRKVSISSGAQNLIRAVAIATAGSGILYASSNSEYGTRISLSIPVISNESPSLQFLQGFREPSPFISSEKWKLGKSAIFSSRVSPAPSGDINSPVSPAPSGDIKKQDPGPVEVKDEAELHRRCLGRDTIANAAAKVGPAVVNLAVPQVGFHGITMGQSIGSGTIIDEDGTILTCAHVVVDLQGIHRASMGKVDVTLQDGRTFEGTVLNADLHSDIAIVKINSKTPLPTAKLGSSSKLRPGDWVLAVGCPLSLQNTVTAGIVSCVDRKSSDLGLGGMRREYLQTDCAINVGNSGGPLVNIDGEIVGVNNMKVLAAAGLGFAVPVDSVAKIIEHFNKKGRVVRPWLGLKMLDLNQMIVAQLKERDPSFPNVQRGVLVPMVTPGSPADRAGFRPGDVVIKFDGRPVGSIKEIIEIMGDRVGKPLKVVVQRANDNVVVLTVTPEEANPVM</sequence>
<reference evidence="2" key="1">
    <citation type="journal article" date="2023" name="G3 (Bethesda)">
        <title>Genome assembly and association tests identify interacting loci associated with vigor, precocity, and sex in interspecific pistachio rootstocks.</title>
        <authorList>
            <person name="Palmer W."/>
            <person name="Jacygrad E."/>
            <person name="Sagayaradj S."/>
            <person name="Cavanaugh K."/>
            <person name="Han R."/>
            <person name="Bertier L."/>
            <person name="Beede B."/>
            <person name="Kafkas S."/>
            <person name="Golino D."/>
            <person name="Preece J."/>
            <person name="Michelmore R."/>
        </authorList>
    </citation>
    <scope>NUCLEOTIDE SEQUENCE [LARGE SCALE GENOMIC DNA]</scope>
</reference>
<name>A0ACC0XBR0_9ROSI</name>
<gene>
    <name evidence="1" type="ORF">Pint_19835</name>
</gene>
<organism evidence="1 2">
    <name type="scientific">Pistacia integerrima</name>
    <dbReference type="NCBI Taxonomy" id="434235"/>
    <lineage>
        <taxon>Eukaryota</taxon>
        <taxon>Viridiplantae</taxon>
        <taxon>Streptophyta</taxon>
        <taxon>Embryophyta</taxon>
        <taxon>Tracheophyta</taxon>
        <taxon>Spermatophyta</taxon>
        <taxon>Magnoliopsida</taxon>
        <taxon>eudicotyledons</taxon>
        <taxon>Gunneridae</taxon>
        <taxon>Pentapetalae</taxon>
        <taxon>rosids</taxon>
        <taxon>malvids</taxon>
        <taxon>Sapindales</taxon>
        <taxon>Anacardiaceae</taxon>
        <taxon>Pistacia</taxon>
    </lineage>
</organism>
<proteinExistence type="predicted"/>